<comment type="caution">
    <text evidence="1">The sequence shown here is derived from an EMBL/GenBank/DDBJ whole genome shotgun (WGS) entry which is preliminary data.</text>
</comment>
<sequence length="81" mass="9021">MNCSSYGWTGYQIPTDGEQFYIGRSNMQETVWHHAQSFGLARFGASDYHGLGKTNRLGEYLTAPSVVEDLVAGTHLEVIRP</sequence>
<name>A0A7Z8Y8C8_9ACTO</name>
<reference evidence="1 2" key="1">
    <citation type="submission" date="2018-11" db="EMBL/GenBank/DDBJ databases">
        <authorList>
            <consortium name="Pathogen Informatics"/>
        </authorList>
    </citation>
    <scope>NUCLEOTIDE SEQUENCE [LARGE SCALE GENOMIC DNA]</scope>
    <source>
        <strain evidence="1 2">NCTC10327</strain>
    </source>
</reference>
<gene>
    <name evidence="1" type="ORF">NCTC10327_00793</name>
</gene>
<dbReference type="EMBL" id="UYIO01000001">
    <property type="protein sequence ID" value="VDG76123.1"/>
    <property type="molecule type" value="Genomic_DNA"/>
</dbReference>
<dbReference type="AlphaFoldDB" id="A0A7Z8Y8C8"/>
<dbReference type="Proteomes" id="UP000269974">
    <property type="component" value="Unassembled WGS sequence"/>
</dbReference>
<evidence type="ECO:0000313" key="1">
    <source>
        <dbReference type="EMBL" id="VDG76123.1"/>
    </source>
</evidence>
<proteinExistence type="predicted"/>
<evidence type="ECO:0000313" key="2">
    <source>
        <dbReference type="Proteomes" id="UP000269974"/>
    </source>
</evidence>
<organism evidence="1 2">
    <name type="scientific">Actinobaculum suis</name>
    <dbReference type="NCBI Taxonomy" id="1657"/>
    <lineage>
        <taxon>Bacteria</taxon>
        <taxon>Bacillati</taxon>
        <taxon>Actinomycetota</taxon>
        <taxon>Actinomycetes</taxon>
        <taxon>Actinomycetales</taxon>
        <taxon>Actinomycetaceae</taxon>
        <taxon>Actinobaculum</taxon>
    </lineage>
</organism>
<accession>A0A7Z8Y8C8</accession>
<protein>
    <submittedName>
        <fullName evidence="1">Uncharacterized protein</fullName>
    </submittedName>
</protein>